<evidence type="ECO:0000259" key="6">
    <source>
        <dbReference type="PROSITE" id="PS50089"/>
    </source>
</evidence>
<dbReference type="Proteomes" id="UP001642360">
    <property type="component" value="Unassembled WGS sequence"/>
</dbReference>
<dbReference type="PANTHER" id="PTHR45969">
    <property type="entry name" value="RING ZINC FINGER PROTEIN-RELATED"/>
    <property type="match status" value="1"/>
</dbReference>
<evidence type="ECO:0000256" key="2">
    <source>
        <dbReference type="ARBA" id="ARBA00022771"/>
    </source>
</evidence>
<proteinExistence type="predicted"/>
<keyword evidence="5" id="KW-1133">Transmembrane helix</keyword>
<keyword evidence="5" id="KW-0472">Membrane</keyword>
<name>A0ABC8SNL5_9AQUA</name>
<evidence type="ECO:0000256" key="5">
    <source>
        <dbReference type="SAM" id="Phobius"/>
    </source>
</evidence>
<feature type="domain" description="RING-type" evidence="6">
    <location>
        <begin position="224"/>
        <end position="267"/>
    </location>
</feature>
<evidence type="ECO:0000313" key="8">
    <source>
        <dbReference type="Proteomes" id="UP001642360"/>
    </source>
</evidence>
<feature type="transmembrane region" description="Helical" evidence="5">
    <location>
        <begin position="137"/>
        <end position="164"/>
    </location>
</feature>
<reference evidence="7 8" key="1">
    <citation type="submission" date="2024-02" db="EMBL/GenBank/DDBJ databases">
        <authorList>
            <person name="Vignale AGUSTIN F."/>
            <person name="Sosa J E."/>
            <person name="Modenutti C."/>
        </authorList>
    </citation>
    <scope>NUCLEOTIDE SEQUENCE [LARGE SCALE GENOMIC DNA]</scope>
</reference>
<keyword evidence="1" id="KW-0479">Metal-binding</keyword>
<dbReference type="SUPFAM" id="SSF57850">
    <property type="entry name" value="RING/U-box"/>
    <property type="match status" value="2"/>
</dbReference>
<dbReference type="GO" id="GO:0008270">
    <property type="term" value="F:zinc ion binding"/>
    <property type="evidence" value="ECO:0007669"/>
    <property type="project" value="UniProtKB-KW"/>
</dbReference>
<gene>
    <name evidence="7" type="ORF">ILEXP_LOCUS25144</name>
</gene>
<evidence type="ECO:0000313" key="7">
    <source>
        <dbReference type="EMBL" id="CAK9156598.1"/>
    </source>
</evidence>
<organism evidence="7 8">
    <name type="scientific">Ilex paraguariensis</name>
    <name type="common">yerba mate</name>
    <dbReference type="NCBI Taxonomy" id="185542"/>
    <lineage>
        <taxon>Eukaryota</taxon>
        <taxon>Viridiplantae</taxon>
        <taxon>Streptophyta</taxon>
        <taxon>Embryophyta</taxon>
        <taxon>Tracheophyta</taxon>
        <taxon>Spermatophyta</taxon>
        <taxon>Magnoliopsida</taxon>
        <taxon>eudicotyledons</taxon>
        <taxon>Gunneridae</taxon>
        <taxon>Pentapetalae</taxon>
        <taxon>asterids</taxon>
        <taxon>campanulids</taxon>
        <taxon>Aquifoliales</taxon>
        <taxon>Aquifoliaceae</taxon>
        <taxon>Ilex</taxon>
    </lineage>
</organism>
<dbReference type="PROSITE" id="PS50089">
    <property type="entry name" value="ZF_RING_2"/>
    <property type="match status" value="2"/>
</dbReference>
<dbReference type="SMART" id="SM00184">
    <property type="entry name" value="RING"/>
    <property type="match status" value="2"/>
</dbReference>
<evidence type="ECO:0000256" key="3">
    <source>
        <dbReference type="ARBA" id="ARBA00022833"/>
    </source>
</evidence>
<protein>
    <recommendedName>
        <fullName evidence="6">RING-type domain-containing protein</fullName>
    </recommendedName>
</protein>
<keyword evidence="3" id="KW-0862">Zinc</keyword>
<dbReference type="Pfam" id="PF13639">
    <property type="entry name" value="zf-RING_2"/>
    <property type="match status" value="2"/>
</dbReference>
<dbReference type="SMART" id="SM00744">
    <property type="entry name" value="RINGv"/>
    <property type="match status" value="2"/>
</dbReference>
<dbReference type="EMBL" id="CAUOFW020002881">
    <property type="protein sequence ID" value="CAK9156598.1"/>
    <property type="molecule type" value="Genomic_DNA"/>
</dbReference>
<dbReference type="AlphaFoldDB" id="A0ABC8SNL5"/>
<evidence type="ECO:0000256" key="1">
    <source>
        <dbReference type="ARBA" id="ARBA00022723"/>
    </source>
</evidence>
<keyword evidence="2 4" id="KW-0863">Zinc-finger</keyword>
<dbReference type="PANTHER" id="PTHR45969:SF33">
    <property type="entry name" value="RING ZINC FINGER PROTEIN-RELATED"/>
    <property type="match status" value="1"/>
</dbReference>
<evidence type="ECO:0000256" key="4">
    <source>
        <dbReference type="PROSITE-ProRule" id="PRU00175"/>
    </source>
</evidence>
<dbReference type="Gene3D" id="3.30.40.10">
    <property type="entry name" value="Zinc/RING finger domain, C3HC4 (zinc finger)"/>
    <property type="match status" value="2"/>
</dbReference>
<keyword evidence="5" id="KW-0812">Transmembrane</keyword>
<feature type="domain" description="RING-type" evidence="6">
    <location>
        <begin position="87"/>
        <end position="130"/>
    </location>
</feature>
<keyword evidence="8" id="KW-1185">Reference proteome</keyword>
<dbReference type="InterPro" id="IPR011016">
    <property type="entry name" value="Znf_RING-CH"/>
</dbReference>
<dbReference type="InterPro" id="IPR001841">
    <property type="entry name" value="Znf_RING"/>
</dbReference>
<sequence length="300" mass="34055">MGIPAGHPDFVVPELLVQVLTVLGFIGKPISFFSFPTLGFSYFLEPDTAFPIRPEFESELHSISGILIRELLPVVKFSDLIDPPETCAVCLCKFSGTDKIRRLINCQHIFHRSCLDRWMDHDQKTCPLCRTTFIPDWVMGFPVGYADFFLPTLLVHVLSLLGFIRKRISKLFATLGLGDFLEPDTAITTQPECASGRHSVSAVLIRELLPIVKFSDLIDPPESCAVCLCEFDGSDEIRRLTNCRHIFHQSCLDRWMDRDQKTCPLCRTPLIPEDMQEVFNEKFWAACGISDFYGEYSLAH</sequence>
<accession>A0ABC8SNL5</accession>
<comment type="caution">
    <text evidence="7">The sequence shown here is derived from an EMBL/GenBank/DDBJ whole genome shotgun (WGS) entry which is preliminary data.</text>
</comment>
<dbReference type="InterPro" id="IPR013083">
    <property type="entry name" value="Znf_RING/FYVE/PHD"/>
</dbReference>